<dbReference type="GO" id="GO:0005737">
    <property type="term" value="C:cytoplasm"/>
    <property type="evidence" value="ECO:0007669"/>
    <property type="project" value="TreeGrafter"/>
</dbReference>
<accession>A0A0C6P1K9</accession>
<keyword evidence="1" id="KW-0560">Oxidoreductase</keyword>
<dbReference type="Gene3D" id="3.30.9.10">
    <property type="entry name" value="D-Amino Acid Oxidase, subunit A, domain 2"/>
    <property type="match status" value="1"/>
</dbReference>
<evidence type="ECO:0000313" key="3">
    <source>
        <dbReference type="EMBL" id="CCJ52119.1"/>
    </source>
</evidence>
<dbReference type="OrthoDB" id="9815989at2"/>
<reference evidence="3 4" key="1">
    <citation type="journal article" date="2012" name="BMC Genomics">
        <title>Comparative genomics of the classical Bordetella subspecies: the evolution and exchange of virulence-associated diversity amongst closely related pathogens.</title>
        <authorList>
            <person name="Park J."/>
            <person name="Zhang Y."/>
            <person name="Buboltz A.M."/>
            <person name="Zhang X."/>
            <person name="Schuster S.C."/>
            <person name="Ahuja U."/>
            <person name="Liu M."/>
            <person name="Miller J.F."/>
            <person name="Sebaihia M."/>
            <person name="Bentley S.D."/>
            <person name="Parkhill J."/>
            <person name="Harvill E.T."/>
        </authorList>
    </citation>
    <scope>NUCLEOTIDE SEQUENCE [LARGE SCALE GENOMIC DNA]</scope>
    <source>
        <strain evidence="3 4">253</strain>
    </source>
</reference>
<dbReference type="HOGENOM" id="CLU_007884_4_4_4"/>
<dbReference type="GO" id="GO:0016491">
    <property type="term" value="F:oxidoreductase activity"/>
    <property type="evidence" value="ECO:0007669"/>
    <property type="project" value="UniProtKB-KW"/>
</dbReference>
<dbReference type="PANTHER" id="PTHR13847">
    <property type="entry name" value="SARCOSINE DEHYDROGENASE-RELATED"/>
    <property type="match status" value="1"/>
</dbReference>
<dbReference type="Pfam" id="PF01266">
    <property type="entry name" value="DAO"/>
    <property type="match status" value="1"/>
</dbReference>
<dbReference type="AlphaFoldDB" id="A0A0C6P1K9"/>
<evidence type="ECO:0000259" key="2">
    <source>
        <dbReference type="Pfam" id="PF01266"/>
    </source>
</evidence>
<dbReference type="KEGG" id="bbh:BN112_0201"/>
<feature type="domain" description="FAD dependent oxidoreductase" evidence="2">
    <location>
        <begin position="13"/>
        <end position="365"/>
    </location>
</feature>
<dbReference type="InterPro" id="IPR036188">
    <property type="entry name" value="FAD/NAD-bd_sf"/>
</dbReference>
<gene>
    <name evidence="3" type="ORF">BN112_0201</name>
</gene>
<evidence type="ECO:0000313" key="4">
    <source>
        <dbReference type="Proteomes" id="UP000007564"/>
    </source>
</evidence>
<dbReference type="Proteomes" id="UP000007564">
    <property type="component" value="Chromosome"/>
</dbReference>
<name>A0A0C6P1K9_BORBO</name>
<protein>
    <submittedName>
        <fullName evidence="3">Putative FAD dependent oxidoreductase</fullName>
    </submittedName>
</protein>
<dbReference type="Gene3D" id="3.50.50.60">
    <property type="entry name" value="FAD/NAD(P)-binding domain"/>
    <property type="match status" value="1"/>
</dbReference>
<dbReference type="InterPro" id="IPR006076">
    <property type="entry name" value="FAD-dep_OxRdtase"/>
</dbReference>
<evidence type="ECO:0000256" key="1">
    <source>
        <dbReference type="ARBA" id="ARBA00023002"/>
    </source>
</evidence>
<dbReference type="PANTHER" id="PTHR13847:SF287">
    <property type="entry name" value="FAD-DEPENDENT OXIDOREDUCTASE DOMAIN-CONTAINING PROTEIN 1"/>
    <property type="match status" value="1"/>
</dbReference>
<dbReference type="SUPFAM" id="SSF51905">
    <property type="entry name" value="FAD/NAD(P)-binding domain"/>
    <property type="match status" value="1"/>
</dbReference>
<sequence>MQAMNQPQVQQYDIVIIGGGIIGSSAAYHVLARDPAARVCVVEPDPSYEFASALRSSGGCRVQFTCPENIAMSLYSLDVIKNFENTMAANGRPAPVDWVQGGYLFLVPPERVAMLERNVARQQAMGCQVDLLTPAELKARFPSIHVDDLGAGAHTPQDGWCDPNGLLWGFRRKAVELGAVYLKDRVVAADVTPARARRVTLESGAQLDAEAFVNAAGAWSGQVAELFGMHLPVVPMRRFEHYFTCGNPIEPLPYVKDLSRLAFRSEGRGFSGGLVNGDESRGFNFDVDHDYFENVVWPAVAHRFPPLEAAKCHRTWSGLYEQNELDGNPVIGAWNARLKNLYTVAGFSGHGMMHAPAAGRGIAELLVHGAFQSLDLSKLGYERVQANQPYREEGIL</sequence>
<organism evidence="3 4">
    <name type="scientific">Bordetella bronchiseptica 253</name>
    <dbReference type="NCBI Taxonomy" id="568707"/>
    <lineage>
        <taxon>Bacteria</taxon>
        <taxon>Pseudomonadati</taxon>
        <taxon>Pseudomonadota</taxon>
        <taxon>Betaproteobacteria</taxon>
        <taxon>Burkholderiales</taxon>
        <taxon>Alcaligenaceae</taxon>
        <taxon>Bordetella</taxon>
    </lineage>
</organism>
<dbReference type="EMBL" id="HE965806">
    <property type="protein sequence ID" value="CCJ52119.1"/>
    <property type="molecule type" value="Genomic_DNA"/>
</dbReference>
<proteinExistence type="predicted"/>
<dbReference type="GO" id="GO:0032981">
    <property type="term" value="P:mitochondrial respiratory chain complex I assembly"/>
    <property type="evidence" value="ECO:0007669"/>
    <property type="project" value="TreeGrafter"/>
</dbReference>
<dbReference type="RefSeq" id="WP_015063679.1">
    <property type="nucleotide sequence ID" value="NC_019382.1"/>
</dbReference>